<dbReference type="EMBL" id="JACVVK020000150">
    <property type="protein sequence ID" value="KAK7488472.1"/>
    <property type="molecule type" value="Genomic_DNA"/>
</dbReference>
<sequence>MIIIIWHPNTDWVKRCGRAGQGNAVKLVDNNRNDWPDHDTGRPYTLAGADDGWLEVR</sequence>
<protein>
    <submittedName>
        <fullName evidence="1">Uncharacterized protein</fullName>
    </submittedName>
</protein>
<evidence type="ECO:0000313" key="2">
    <source>
        <dbReference type="Proteomes" id="UP001519460"/>
    </source>
</evidence>
<reference evidence="1 2" key="1">
    <citation type="journal article" date="2023" name="Sci. Data">
        <title>Genome assembly of the Korean intertidal mud-creeper Batillaria attramentaria.</title>
        <authorList>
            <person name="Patra A.K."/>
            <person name="Ho P.T."/>
            <person name="Jun S."/>
            <person name="Lee S.J."/>
            <person name="Kim Y."/>
            <person name="Won Y.J."/>
        </authorList>
    </citation>
    <scope>NUCLEOTIDE SEQUENCE [LARGE SCALE GENOMIC DNA]</scope>
    <source>
        <strain evidence="1">Wonlab-2016</strain>
    </source>
</reference>
<evidence type="ECO:0000313" key="1">
    <source>
        <dbReference type="EMBL" id="KAK7488472.1"/>
    </source>
</evidence>
<dbReference type="AlphaFoldDB" id="A0ABD0KNH6"/>
<comment type="caution">
    <text evidence="1">The sequence shown here is derived from an EMBL/GenBank/DDBJ whole genome shotgun (WGS) entry which is preliminary data.</text>
</comment>
<gene>
    <name evidence="1" type="ORF">BaRGS_00020257</name>
</gene>
<keyword evidence="2" id="KW-1185">Reference proteome</keyword>
<organism evidence="1 2">
    <name type="scientific">Batillaria attramentaria</name>
    <dbReference type="NCBI Taxonomy" id="370345"/>
    <lineage>
        <taxon>Eukaryota</taxon>
        <taxon>Metazoa</taxon>
        <taxon>Spiralia</taxon>
        <taxon>Lophotrochozoa</taxon>
        <taxon>Mollusca</taxon>
        <taxon>Gastropoda</taxon>
        <taxon>Caenogastropoda</taxon>
        <taxon>Sorbeoconcha</taxon>
        <taxon>Cerithioidea</taxon>
        <taxon>Batillariidae</taxon>
        <taxon>Batillaria</taxon>
    </lineage>
</organism>
<feature type="non-terminal residue" evidence="1">
    <location>
        <position position="57"/>
    </location>
</feature>
<accession>A0ABD0KNH6</accession>
<name>A0ABD0KNH6_9CAEN</name>
<proteinExistence type="predicted"/>
<dbReference type="Proteomes" id="UP001519460">
    <property type="component" value="Unassembled WGS sequence"/>
</dbReference>